<proteinExistence type="predicted"/>
<dbReference type="EMBL" id="JACNJD010000124">
    <property type="protein sequence ID" value="MBC8176285.1"/>
    <property type="molecule type" value="Genomic_DNA"/>
</dbReference>
<gene>
    <name evidence="1" type="ORF">H8E19_02685</name>
</gene>
<evidence type="ECO:0000313" key="2">
    <source>
        <dbReference type="Proteomes" id="UP000650524"/>
    </source>
</evidence>
<comment type="caution">
    <text evidence="1">The sequence shown here is derived from an EMBL/GenBank/DDBJ whole genome shotgun (WGS) entry which is preliminary data.</text>
</comment>
<dbReference type="Proteomes" id="UP000650524">
    <property type="component" value="Unassembled WGS sequence"/>
</dbReference>
<accession>A0A8J6T1Z2</accession>
<sequence>MKHINLFLSILLFTISCGGIPKLQPLNSSQIPAVQMSCGLPFPKGNWQFIHSIEATMPGGTASVIGISDISSELETIHCIIMSIEGLVLFDGVYKGKVVINRGIQPFDSKEFAKGLMNDIRMVFFPPVGELRATGILSNGSHVCRYTNDTTTIVDVIIDPNHNWEIRQYGKGSLNRSVKAYFKERAVDGIQKAFPGRIELSVNEDPGYALTLRLIRAEPLGSDTVK</sequence>
<dbReference type="PROSITE" id="PS51257">
    <property type="entry name" value="PROKAR_LIPOPROTEIN"/>
    <property type="match status" value="1"/>
</dbReference>
<reference evidence="1 2" key="1">
    <citation type="submission" date="2020-08" db="EMBL/GenBank/DDBJ databases">
        <title>Bridging the membrane lipid divide: bacteria of the FCB group superphylum have the potential to synthesize archaeal ether lipids.</title>
        <authorList>
            <person name="Villanueva L."/>
            <person name="Von Meijenfeldt F.A.B."/>
            <person name="Westbye A.B."/>
            <person name="Yadav S."/>
            <person name="Hopmans E.C."/>
            <person name="Dutilh B.E."/>
            <person name="Sinninghe Damste J.S."/>
        </authorList>
    </citation>
    <scope>NUCLEOTIDE SEQUENCE [LARGE SCALE GENOMIC DNA]</scope>
    <source>
        <strain evidence="1">NIOZ-UU27</strain>
    </source>
</reference>
<name>A0A8J6T1Z2_9DELT</name>
<organism evidence="1 2">
    <name type="scientific">Candidatus Desulfacyla euxinica</name>
    <dbReference type="NCBI Taxonomy" id="2841693"/>
    <lineage>
        <taxon>Bacteria</taxon>
        <taxon>Deltaproteobacteria</taxon>
        <taxon>Candidatus Desulfacyla</taxon>
    </lineage>
</organism>
<evidence type="ECO:0000313" key="1">
    <source>
        <dbReference type="EMBL" id="MBC8176285.1"/>
    </source>
</evidence>
<protein>
    <submittedName>
        <fullName evidence="1">Uncharacterized protein</fullName>
    </submittedName>
</protein>
<dbReference type="AlphaFoldDB" id="A0A8J6T1Z2"/>